<keyword evidence="3" id="KW-0560">Oxidoreductase</keyword>
<gene>
    <name evidence="3" type="primary">ycjS</name>
    <name evidence="3" type="ORF">NCTC11923_01251</name>
</gene>
<dbReference type="GO" id="GO:0000166">
    <property type="term" value="F:nucleotide binding"/>
    <property type="evidence" value="ECO:0007669"/>
    <property type="project" value="InterPro"/>
</dbReference>
<dbReference type="SUPFAM" id="SSF55347">
    <property type="entry name" value="Glyceraldehyde-3-phosphate dehydrogenase-like, C-terminal domain"/>
    <property type="match status" value="1"/>
</dbReference>
<dbReference type="Proteomes" id="UP000276899">
    <property type="component" value="Chromosome"/>
</dbReference>
<evidence type="ECO:0000259" key="2">
    <source>
        <dbReference type="Pfam" id="PF22725"/>
    </source>
</evidence>
<feature type="domain" description="GFO/IDH/MocA-like oxidoreductase" evidence="2">
    <location>
        <begin position="157"/>
        <end position="232"/>
    </location>
</feature>
<protein>
    <submittedName>
        <fullName evidence="3">Uncharacterized oxidoreductase ycjS</fullName>
        <ecNumber evidence="3">1.-.-.-</ecNumber>
    </submittedName>
</protein>
<dbReference type="GO" id="GO:0016491">
    <property type="term" value="F:oxidoreductase activity"/>
    <property type="evidence" value="ECO:0007669"/>
    <property type="project" value="UniProtKB-KW"/>
</dbReference>
<dbReference type="SUPFAM" id="SSF51735">
    <property type="entry name" value="NAD(P)-binding Rossmann-fold domains"/>
    <property type="match status" value="1"/>
</dbReference>
<dbReference type="Gene3D" id="3.40.50.720">
    <property type="entry name" value="NAD(P)-binding Rossmann-like Domain"/>
    <property type="match status" value="1"/>
</dbReference>
<evidence type="ECO:0000313" key="4">
    <source>
        <dbReference type="Proteomes" id="UP000276899"/>
    </source>
</evidence>
<dbReference type="STRING" id="1278298.GCA_000428685_01779"/>
<dbReference type="Pfam" id="PF22725">
    <property type="entry name" value="GFO_IDH_MocA_C3"/>
    <property type="match status" value="1"/>
</dbReference>
<dbReference type="AlphaFoldDB" id="A0A448KCG9"/>
<dbReference type="InterPro" id="IPR000683">
    <property type="entry name" value="Gfo/Idh/MocA-like_OxRdtase_N"/>
</dbReference>
<keyword evidence="4" id="KW-1185">Reference proteome</keyword>
<dbReference type="PANTHER" id="PTHR43054:SF1">
    <property type="entry name" value="SCYLLO-INOSITOL 2-DEHYDROGENASE (NADP(+)) IOLU"/>
    <property type="match status" value="1"/>
</dbReference>
<accession>A0A448KCG9</accession>
<feature type="domain" description="Gfo/Idh/MocA-like oxidoreductase N-terminal" evidence="1">
    <location>
        <begin position="1"/>
        <end position="123"/>
    </location>
</feature>
<dbReference type="InterPro" id="IPR055170">
    <property type="entry name" value="GFO_IDH_MocA-like_dom"/>
</dbReference>
<dbReference type="PANTHER" id="PTHR43054">
    <property type="match status" value="1"/>
</dbReference>
<reference evidence="3 4" key="1">
    <citation type="submission" date="2018-12" db="EMBL/GenBank/DDBJ databases">
        <authorList>
            <consortium name="Pathogen Informatics"/>
        </authorList>
    </citation>
    <scope>NUCLEOTIDE SEQUENCE [LARGE SCALE GENOMIC DNA]</scope>
    <source>
        <strain evidence="3 4">NCTC11923</strain>
    </source>
</reference>
<dbReference type="Gene3D" id="3.30.360.10">
    <property type="entry name" value="Dihydrodipicolinate Reductase, domain 2"/>
    <property type="match status" value="1"/>
</dbReference>
<sequence>MRFGIIGSGFIAQWFADAVAQESAAQIVAVTSARPERARAFAEQHDVAHAHTSVEDLLSAHGPHSDDPIDVVYIASPNAFHGEQAIAALQAGFHVLVEKPFALNLMEARAMVETARLANRFLMEAWLSAFEPGVARLREALPRLGRIHRAVLVKEQFSSRMSAYREGSLPATFDPAMGGGSLMDLGIYPVNLAIHLFGRPDRVTASGQLLDSGVDSHGTVVLDYEHGEHSGLQVVCLHSKTSQGGVDSMIASDHSALVFDDCQWPRRIELHESGSGDQRTENLSVRRRGAQLRYELAEVCRLVRSGAHESGLHPLYASEAAVDVLSQARAQTGVRFPSDPER</sequence>
<dbReference type="KEGG" id="asla:NCTC11923_01251"/>
<dbReference type="EMBL" id="LR134363">
    <property type="protein sequence ID" value="VEG74617.1"/>
    <property type="molecule type" value="Genomic_DNA"/>
</dbReference>
<evidence type="ECO:0000259" key="1">
    <source>
        <dbReference type="Pfam" id="PF01408"/>
    </source>
</evidence>
<evidence type="ECO:0000313" key="3">
    <source>
        <dbReference type="EMBL" id="VEG74617.1"/>
    </source>
</evidence>
<dbReference type="Pfam" id="PF01408">
    <property type="entry name" value="GFO_IDH_MocA"/>
    <property type="match status" value="1"/>
</dbReference>
<name>A0A448KCG9_9ACTO</name>
<proteinExistence type="predicted"/>
<dbReference type="EC" id="1.-.-.-" evidence="3"/>
<organism evidence="3 4">
    <name type="scientific">Actinomyces slackii</name>
    <dbReference type="NCBI Taxonomy" id="52774"/>
    <lineage>
        <taxon>Bacteria</taxon>
        <taxon>Bacillati</taxon>
        <taxon>Actinomycetota</taxon>
        <taxon>Actinomycetes</taxon>
        <taxon>Actinomycetales</taxon>
        <taxon>Actinomycetaceae</taxon>
        <taxon>Actinomyces</taxon>
    </lineage>
</organism>
<dbReference type="InterPro" id="IPR036291">
    <property type="entry name" value="NAD(P)-bd_dom_sf"/>
</dbReference>